<protein>
    <submittedName>
        <fullName evidence="3">Crp/Fnr family transcriptional regulator</fullName>
    </submittedName>
</protein>
<feature type="domain" description="Cyclic nucleotide-binding" evidence="2">
    <location>
        <begin position="36"/>
        <end position="120"/>
    </location>
</feature>
<dbReference type="SUPFAM" id="SSF51206">
    <property type="entry name" value="cAMP-binding domain-like"/>
    <property type="match status" value="1"/>
</dbReference>
<reference evidence="3" key="1">
    <citation type="submission" date="2022-05" db="EMBL/GenBank/DDBJ databases">
        <title>Novel bacterial taxa in a minimal lignocellulolytic consortium and its capacity to transform plastics disclosed by genome-resolved metagenomics.</title>
        <authorList>
            <person name="Rodriguez C.A.D."/>
            <person name="Diaz-Garcia L."/>
            <person name="Herrera K."/>
            <person name="Tarazona N.A."/>
            <person name="Sproer C."/>
            <person name="Overmann J."/>
            <person name="Jimenez D.J."/>
        </authorList>
    </citation>
    <scope>NUCLEOTIDE SEQUENCE</scope>
    <source>
        <strain evidence="3">MAG5</strain>
    </source>
</reference>
<evidence type="ECO:0000259" key="2">
    <source>
        <dbReference type="Pfam" id="PF00027"/>
    </source>
</evidence>
<dbReference type="CDD" id="cd00038">
    <property type="entry name" value="CAP_ED"/>
    <property type="match status" value="1"/>
</dbReference>
<dbReference type="InterPro" id="IPR014710">
    <property type="entry name" value="RmlC-like_jellyroll"/>
</dbReference>
<dbReference type="Proteomes" id="UP001056756">
    <property type="component" value="Chromosome"/>
</dbReference>
<sequence length="193" mass="22627">MEPMWDAIFQQLKKISPLPDEELLAFKELSVHSTITKNNHFIRAGEFSDSIGFCVSGLFRFYYTTPDGDEFNKSFCSNNDFIASYSSLLLNIPSYFSIQALMNSEIITIRYKDLQSLYIRHACWERLGRKLIEQLYIKKETRERELLLLSAEARYLLFLEEYGQMKKIIPQYHIASYLGITPVALSRIRRKLT</sequence>
<gene>
    <name evidence="3" type="ORF">NAG76_09715</name>
</gene>
<dbReference type="EMBL" id="CP097899">
    <property type="protein sequence ID" value="URN96467.1"/>
    <property type="molecule type" value="Genomic_DNA"/>
</dbReference>
<evidence type="ECO:0000313" key="3">
    <source>
        <dbReference type="EMBL" id="URN96467.1"/>
    </source>
</evidence>
<evidence type="ECO:0000256" key="1">
    <source>
        <dbReference type="ARBA" id="ARBA00023159"/>
    </source>
</evidence>
<proteinExistence type="predicted"/>
<organism evidence="3 4">
    <name type="scientific">Candidatus Pristimantibacillus lignocellulolyticus</name>
    <dbReference type="NCBI Taxonomy" id="2994561"/>
    <lineage>
        <taxon>Bacteria</taxon>
        <taxon>Bacillati</taxon>
        <taxon>Bacillota</taxon>
        <taxon>Bacilli</taxon>
        <taxon>Bacillales</taxon>
        <taxon>Paenibacillaceae</taxon>
        <taxon>Candidatus Pristimantibacillus</taxon>
    </lineage>
</organism>
<accession>A0A9J6ZJQ8</accession>
<dbReference type="AlphaFoldDB" id="A0A9J6ZJQ8"/>
<dbReference type="InterPro" id="IPR000595">
    <property type="entry name" value="cNMP-bd_dom"/>
</dbReference>
<keyword evidence="1" id="KW-0010">Activator</keyword>
<dbReference type="InterPro" id="IPR018490">
    <property type="entry name" value="cNMP-bd_dom_sf"/>
</dbReference>
<dbReference type="Gene3D" id="2.60.120.10">
    <property type="entry name" value="Jelly Rolls"/>
    <property type="match status" value="1"/>
</dbReference>
<dbReference type="KEGG" id="plig:NAG76_09715"/>
<dbReference type="Pfam" id="PF00027">
    <property type="entry name" value="cNMP_binding"/>
    <property type="match status" value="1"/>
</dbReference>
<name>A0A9J6ZJQ8_9BACL</name>
<evidence type="ECO:0000313" key="4">
    <source>
        <dbReference type="Proteomes" id="UP001056756"/>
    </source>
</evidence>